<dbReference type="RefSeq" id="WP_380749240.1">
    <property type="nucleotide sequence ID" value="NZ_JBHSRF010000009.1"/>
</dbReference>
<sequence>MASGPHDPRSSGWSPDDAADHGSTSRRSGSHPAQASPPTLHHSPPGPPGGHSRGTPLDSPWALPPFGAPTPGEGSPDTGAPADPPRPATPGRHPYARPYSEPRHSADHPARAPLPPDSPPPDPYGLDPAAHDPYGPGSAASDPYGPGSAASDPYGPGSAASDPFGPGSAGPGPYTADPYAEPYSEAGELYEPYQETTEPSPPPRRLVDRPDKLVASGPPRKPPRHAGGAVREERTEEPGHAEEAAPAAGAAYAAGNTGYAAGDTGYAAGDTGYQAGYAAEEAGYRPGAGGYAAEDPGYQAGDLEYQAGDPGYAAEEPGYAAEDPRHPNGPSGIRVGPNINAEPEITYGNGDPLEETPTGERIGRPPGGRPATPRRPLGSRPPAPPPDVLVASGPPRTARGGRGRHHRDQTTTRPARAPRRTVVPRRSGRGLLTPVFVVVVLLAAAGLGLVIVNWVNSPTGSGLRLAAGDGGSGDQAFVAPEGTSGNGSRQVLSAVTSVGSTVVAVGSDTTSPVPRPLFLVSDDGGATWELGRVSGATGYQSARSAGRVAGGNGLWLAAGTEAPGAAGPAARGMWTSTDGRSWTAVDPARLTPFWSGDRIIDLARTAGGFVAVGSTALPDGGYGPVAWVSPDGQSWSRVDTREIGTTDKVRAIRAVAARGDAVVALADPGKGDSTSVILRSPDGGRTWLRTAAALPGVRPEPGALAVADKGFVLVPTLQKSDAGEVKVYCSDLGDEWRHCGVIEGLGREATGVRGLASSKAGVAAVAESGWERYAVFTSDDGKKWTESTDLGQIPGTLRGLAITDAGTLVAAGDQRADGLDNLAVLMTAGKGKAAAPVPLADVDGLTRQARDTAALVAAGESFVAVGSVKGDAGIWTSPTGQNWTPARSPSLGGAGRQSLNDVAHGPQGWLAVGSATADSAFIRPLLAVSSNGKDWRPAPQSPALGASGRYAVVPRVVTAGPKGYVLAGDDSGPGGVVAALWFTADLKRFSRSAPQSLPAGGADVHIEDVTATAEGYLAVGGSGSTGRTSGVVWVSQDGLNWTARKRVVPDGARSASLRRVVVRDGDVIAVGAATTDKGVERPFAAVSGDDGESWEYSWLPADDTAAVLDMTSSPSGLVAVGSYGAPATQDATVWTSRDGLDWQRHALTGDGMTGDGAQWLGAIAVIDDRVVAVGRSTTYTTDHLTLWRTTFSR</sequence>
<dbReference type="Proteomes" id="UP001596137">
    <property type="component" value="Unassembled WGS sequence"/>
</dbReference>
<evidence type="ECO:0008006" key="4">
    <source>
        <dbReference type="Google" id="ProtNLM"/>
    </source>
</evidence>
<feature type="compositionally biased region" description="Basic and acidic residues" evidence="1">
    <location>
        <begin position="100"/>
        <end position="110"/>
    </location>
</feature>
<evidence type="ECO:0000313" key="2">
    <source>
        <dbReference type="EMBL" id="MFC6081412.1"/>
    </source>
</evidence>
<accession>A0ABW1NFT3</accession>
<feature type="region of interest" description="Disordered" evidence="1">
    <location>
        <begin position="1"/>
        <end position="248"/>
    </location>
</feature>
<comment type="caution">
    <text evidence="2">The sequence shown here is derived from an EMBL/GenBank/DDBJ whole genome shotgun (WGS) entry which is preliminary data.</text>
</comment>
<dbReference type="EMBL" id="JBHSRF010000009">
    <property type="protein sequence ID" value="MFC6081412.1"/>
    <property type="molecule type" value="Genomic_DNA"/>
</dbReference>
<feature type="region of interest" description="Disordered" evidence="1">
    <location>
        <begin position="300"/>
        <end position="422"/>
    </location>
</feature>
<feature type="compositionally biased region" description="Low complexity" evidence="1">
    <location>
        <begin position="369"/>
        <end position="378"/>
    </location>
</feature>
<protein>
    <recommendedName>
        <fullName evidence="4">Exo-alpha-sialidase</fullName>
    </recommendedName>
</protein>
<reference evidence="3" key="1">
    <citation type="journal article" date="2019" name="Int. J. Syst. Evol. Microbiol.">
        <title>The Global Catalogue of Microorganisms (GCM) 10K type strain sequencing project: providing services to taxonomists for standard genome sequencing and annotation.</title>
        <authorList>
            <consortium name="The Broad Institute Genomics Platform"/>
            <consortium name="The Broad Institute Genome Sequencing Center for Infectious Disease"/>
            <person name="Wu L."/>
            <person name="Ma J."/>
        </authorList>
    </citation>
    <scope>NUCLEOTIDE SEQUENCE [LARGE SCALE GENOMIC DNA]</scope>
    <source>
        <strain evidence="3">JCM 30346</strain>
    </source>
</reference>
<gene>
    <name evidence="2" type="ORF">ACFP1K_09595</name>
</gene>
<dbReference type="Gene3D" id="2.130.10.10">
    <property type="entry name" value="YVTN repeat-like/Quinoprotein amine dehydrogenase"/>
    <property type="match status" value="1"/>
</dbReference>
<keyword evidence="3" id="KW-1185">Reference proteome</keyword>
<evidence type="ECO:0000313" key="3">
    <source>
        <dbReference type="Proteomes" id="UP001596137"/>
    </source>
</evidence>
<feature type="compositionally biased region" description="Basic and acidic residues" evidence="1">
    <location>
        <begin position="230"/>
        <end position="243"/>
    </location>
</feature>
<name>A0ABW1NFT3_9ACTN</name>
<dbReference type="SUPFAM" id="SSF50939">
    <property type="entry name" value="Sialidases"/>
    <property type="match status" value="3"/>
</dbReference>
<dbReference type="InterPro" id="IPR036278">
    <property type="entry name" value="Sialidase_sf"/>
</dbReference>
<dbReference type="InterPro" id="IPR015943">
    <property type="entry name" value="WD40/YVTN_repeat-like_dom_sf"/>
</dbReference>
<evidence type="ECO:0000256" key="1">
    <source>
        <dbReference type="SAM" id="MobiDB-lite"/>
    </source>
</evidence>
<feature type="compositionally biased region" description="Polar residues" evidence="1">
    <location>
        <begin position="876"/>
        <end position="887"/>
    </location>
</feature>
<feature type="region of interest" description="Disordered" evidence="1">
    <location>
        <begin position="876"/>
        <end position="899"/>
    </location>
</feature>
<dbReference type="Gene3D" id="2.120.10.10">
    <property type="match status" value="1"/>
</dbReference>
<feature type="compositionally biased region" description="Low complexity" evidence="1">
    <location>
        <begin position="310"/>
        <end position="321"/>
    </location>
</feature>
<organism evidence="2 3">
    <name type="scientific">Sphaerisporangium aureirubrum</name>
    <dbReference type="NCBI Taxonomy" id="1544736"/>
    <lineage>
        <taxon>Bacteria</taxon>
        <taxon>Bacillati</taxon>
        <taxon>Actinomycetota</taxon>
        <taxon>Actinomycetes</taxon>
        <taxon>Streptosporangiales</taxon>
        <taxon>Streptosporangiaceae</taxon>
        <taxon>Sphaerisporangium</taxon>
    </lineage>
</organism>
<proteinExistence type="predicted"/>
<feature type="compositionally biased region" description="Pro residues" evidence="1">
    <location>
        <begin position="112"/>
        <end position="123"/>
    </location>
</feature>